<protein>
    <submittedName>
        <fullName evidence="5">Sortase family protein</fullName>
    </submittedName>
</protein>
<dbReference type="Proteomes" id="UP000029067">
    <property type="component" value="Unassembled WGS sequence"/>
</dbReference>
<evidence type="ECO:0000256" key="2">
    <source>
        <dbReference type="PIRSR" id="PIRSR605754-1"/>
    </source>
</evidence>
<dbReference type="EMBL" id="JGYV01000001">
    <property type="protein sequence ID" value="KFI66141.1"/>
    <property type="molecule type" value="Genomic_DNA"/>
</dbReference>
<organism evidence="5 6">
    <name type="scientific">Bifidobacterium cuniculi</name>
    <dbReference type="NCBI Taxonomy" id="1688"/>
    <lineage>
        <taxon>Bacteria</taxon>
        <taxon>Bacillati</taxon>
        <taxon>Actinomycetota</taxon>
        <taxon>Actinomycetes</taxon>
        <taxon>Bifidobacteriales</taxon>
        <taxon>Bifidobacteriaceae</taxon>
        <taxon>Bifidobacterium</taxon>
    </lineage>
</organism>
<dbReference type="InterPro" id="IPR042002">
    <property type="entry name" value="Sortase_C"/>
</dbReference>
<dbReference type="STRING" id="1688.BCUN_0647"/>
<dbReference type="SUPFAM" id="SSF63817">
    <property type="entry name" value="Sortase"/>
    <property type="match status" value="1"/>
</dbReference>
<reference evidence="5 6" key="1">
    <citation type="submission" date="2014-03" db="EMBL/GenBank/DDBJ databases">
        <title>Genomics of Bifidobacteria.</title>
        <authorList>
            <person name="Ventura M."/>
            <person name="Milani C."/>
            <person name="Lugli G.A."/>
        </authorList>
    </citation>
    <scope>NUCLEOTIDE SEQUENCE [LARGE SCALE GENOMIC DNA]</scope>
    <source>
        <strain evidence="5 6">LMG 10738</strain>
    </source>
</reference>
<dbReference type="AlphaFoldDB" id="A0A087B541"/>
<keyword evidence="6" id="KW-1185">Reference proteome</keyword>
<dbReference type="InterPro" id="IPR023365">
    <property type="entry name" value="Sortase_dom-sf"/>
</dbReference>
<evidence type="ECO:0000256" key="3">
    <source>
        <dbReference type="SAM" id="MobiDB-lite"/>
    </source>
</evidence>
<feature type="transmembrane region" description="Helical" evidence="4">
    <location>
        <begin position="70"/>
        <end position="90"/>
    </location>
</feature>
<evidence type="ECO:0000256" key="4">
    <source>
        <dbReference type="SAM" id="Phobius"/>
    </source>
</evidence>
<keyword evidence="4" id="KW-0812">Transmembrane</keyword>
<feature type="transmembrane region" description="Helical" evidence="4">
    <location>
        <begin position="314"/>
        <end position="334"/>
    </location>
</feature>
<name>A0A087B541_9BIFI</name>
<feature type="region of interest" description="Disordered" evidence="3">
    <location>
        <begin position="1"/>
        <end position="20"/>
    </location>
</feature>
<keyword evidence="4" id="KW-1133">Transmembrane helix</keyword>
<feature type="compositionally biased region" description="Acidic residues" evidence="3">
    <location>
        <begin position="7"/>
        <end position="17"/>
    </location>
</feature>
<gene>
    <name evidence="5" type="ORF">BCUN_0647</name>
</gene>
<dbReference type="Pfam" id="PF04203">
    <property type="entry name" value="Sortase"/>
    <property type="match status" value="1"/>
</dbReference>
<comment type="caution">
    <text evidence="5">The sequence shown here is derived from an EMBL/GenBank/DDBJ whole genome shotgun (WGS) entry which is preliminary data.</text>
</comment>
<evidence type="ECO:0000313" key="5">
    <source>
        <dbReference type="EMBL" id="KFI66141.1"/>
    </source>
</evidence>
<dbReference type="GO" id="GO:0016787">
    <property type="term" value="F:hydrolase activity"/>
    <property type="evidence" value="ECO:0007669"/>
    <property type="project" value="UniProtKB-KW"/>
</dbReference>
<proteinExistence type="predicted"/>
<keyword evidence="4" id="KW-0472">Membrane</keyword>
<dbReference type="NCBIfam" id="TIGR01076">
    <property type="entry name" value="sortase_fam"/>
    <property type="match status" value="1"/>
</dbReference>
<dbReference type="CDD" id="cd05827">
    <property type="entry name" value="Sortase_C"/>
    <property type="match status" value="1"/>
</dbReference>
<feature type="active site" description="Acyl-thioester intermediate" evidence="2">
    <location>
        <position position="276"/>
    </location>
</feature>
<evidence type="ECO:0000256" key="1">
    <source>
        <dbReference type="ARBA" id="ARBA00022801"/>
    </source>
</evidence>
<evidence type="ECO:0000313" key="6">
    <source>
        <dbReference type="Proteomes" id="UP000029067"/>
    </source>
</evidence>
<dbReference type="Gene3D" id="2.40.260.10">
    <property type="entry name" value="Sortase"/>
    <property type="match status" value="1"/>
</dbReference>
<feature type="active site" description="Proton donor/acceptor" evidence="2">
    <location>
        <position position="214"/>
    </location>
</feature>
<keyword evidence="1" id="KW-0378">Hydrolase</keyword>
<sequence length="350" mass="38289">MSGRDDYEPEDLDEFNDDDVRADGLEASDDVLAAGDGRAGHADAPQFDDLVVEKTSPEQAALKKRKNRQFWVALAAMCALLLVGVGLILYPTIADAWNRHVSSKAVASYVEAVEDTSQEERDEQLKRAKEYNESLVGQGVGRFLPTEEEMKVYDSILDPAGVGIMGYITIPKIKTRLPIYHGTSEAVLQIAAGHMPGSSFPVGGESTHAVITGHTGLPSAMLFTGLDTLEKGDTFTVTVYDDVLTYQVDDINVVLPDNTDPLAIQEGRDLVSLMTCTPYGVNSHRLIVTGHRIPTPATEQDRVDFKDEALRQDIAITVAILVVTLLAIGTVLFVQVRRRKVVISHHAHRR</sequence>
<accession>A0A087B541</accession>
<dbReference type="RefSeq" id="WP_238552296.1">
    <property type="nucleotide sequence ID" value="NZ_JGYV01000001.1"/>
</dbReference>
<dbReference type="NCBIfam" id="NF033745">
    <property type="entry name" value="class_C_sortase"/>
    <property type="match status" value="1"/>
</dbReference>
<dbReference type="InterPro" id="IPR005754">
    <property type="entry name" value="Sortase"/>
</dbReference>
<dbReference type="eggNOG" id="COG3764">
    <property type="taxonomic scope" value="Bacteria"/>
</dbReference>